<dbReference type="SUPFAM" id="SSF49464">
    <property type="entry name" value="Carboxypeptidase regulatory domain-like"/>
    <property type="match status" value="1"/>
</dbReference>
<evidence type="ECO:0000256" key="3">
    <source>
        <dbReference type="ARBA" id="ARBA00022452"/>
    </source>
</evidence>
<dbReference type="InterPro" id="IPR037066">
    <property type="entry name" value="Plug_dom_sf"/>
</dbReference>
<evidence type="ECO:0000256" key="6">
    <source>
        <dbReference type="ARBA" id="ARBA00023136"/>
    </source>
</evidence>
<dbReference type="InterPro" id="IPR039426">
    <property type="entry name" value="TonB-dep_rcpt-like"/>
</dbReference>
<dbReference type="EMBL" id="BMJC01000006">
    <property type="protein sequence ID" value="GGB21437.1"/>
    <property type="molecule type" value="Genomic_DNA"/>
</dbReference>
<keyword evidence="2 8" id="KW-0813">Transport</keyword>
<evidence type="ECO:0000256" key="5">
    <source>
        <dbReference type="ARBA" id="ARBA00023077"/>
    </source>
</evidence>
<comment type="similarity">
    <text evidence="8 9">Belongs to the TonB-dependent receptor family.</text>
</comment>
<dbReference type="InterPro" id="IPR036942">
    <property type="entry name" value="Beta-barrel_TonB_sf"/>
</dbReference>
<keyword evidence="14" id="KW-1185">Reference proteome</keyword>
<feature type="chain" id="PRO_5035216003" evidence="10">
    <location>
        <begin position="30"/>
        <end position="1089"/>
    </location>
</feature>
<reference evidence="13" key="1">
    <citation type="journal article" date="2014" name="Int. J. Syst. Evol. Microbiol.">
        <title>Complete genome sequence of Corynebacterium casei LMG S-19264T (=DSM 44701T), isolated from a smear-ripened cheese.</title>
        <authorList>
            <consortium name="US DOE Joint Genome Institute (JGI-PGF)"/>
            <person name="Walter F."/>
            <person name="Albersmeier A."/>
            <person name="Kalinowski J."/>
            <person name="Ruckert C."/>
        </authorList>
    </citation>
    <scope>NUCLEOTIDE SEQUENCE</scope>
    <source>
        <strain evidence="13">CGMCC 1.15448</strain>
    </source>
</reference>
<dbReference type="Proteomes" id="UP000607559">
    <property type="component" value="Unassembled WGS sequence"/>
</dbReference>
<evidence type="ECO:0000256" key="1">
    <source>
        <dbReference type="ARBA" id="ARBA00004571"/>
    </source>
</evidence>
<evidence type="ECO:0000259" key="12">
    <source>
        <dbReference type="Pfam" id="PF07715"/>
    </source>
</evidence>
<keyword evidence="4 8" id="KW-0812">Transmembrane</keyword>
<accession>A0A8J2XTZ3</accession>
<keyword evidence="6 8" id="KW-0472">Membrane</keyword>
<dbReference type="Pfam" id="PF07715">
    <property type="entry name" value="Plug"/>
    <property type="match status" value="1"/>
</dbReference>
<dbReference type="RefSeq" id="WP_188937247.1">
    <property type="nucleotide sequence ID" value="NZ_BMJC01000006.1"/>
</dbReference>
<keyword evidence="3 8" id="KW-1134">Transmembrane beta strand</keyword>
<dbReference type="Gene3D" id="2.40.170.20">
    <property type="entry name" value="TonB-dependent receptor, beta-barrel domain"/>
    <property type="match status" value="1"/>
</dbReference>
<keyword evidence="10" id="KW-0732">Signal</keyword>
<gene>
    <name evidence="13" type="ORF">GCM10011511_51560</name>
</gene>
<evidence type="ECO:0000259" key="11">
    <source>
        <dbReference type="Pfam" id="PF00593"/>
    </source>
</evidence>
<evidence type="ECO:0000256" key="8">
    <source>
        <dbReference type="PROSITE-ProRule" id="PRU01360"/>
    </source>
</evidence>
<sequence>MRDCFLSRLCSPIFTWTLFFLLLTGPVLAQNEAPSHPVKGKITDDAGQPIPGASVIVKGSRTAVTADANGEFSIMVHKKDVLIVSYVGFQDKEVNVGTTMTFNIGMVKGDKSMDDVVVIGYGSQKRRDVSAAVATMDTKSLQEKPITRIDQAMVGQMPGVVVRQQTGMPGSGFTLLVRGTGSISAGTEPLYVVDGFPLDVNSLNTAGGFSNGNPLNNLNPDDIESIQVLKDAAAGAIYGSRAANGVVLITTKRGQVGRTRLSINGNAGISQVARKLDVLKPGEWTQMATELENDKWVASGAGRTADQTIAQRQAILGLASNVYNTTYMPDPRWSMPGHPGIQYVNWQDAAFRTAPFQNYEVSASGGTETVRYFVSGGYMNQEGTLINTGYTNYSVRANLEATVAKRLKLGFNIAPTYSVINAPAAEGKDNQLMHLYNMIPVVEDSAGLNTGAGKNAVYGWATSNISPVAYLNNVIASNKTTRNLYTVYGELQIISGLTARSTFNYDQSSLDSKSYISDFVAGNVTDRLNSPGKDASGTYSGFTKQNYVNENTLNFVKTIHDDHTINAVAGVSYNYVHLETFKIATAGGFANDLVTTLSNAIPSPAGVTVTGTTTESNNTLFSYYGRLQYSYQGKYLLSGTVRRDGSSRFGKSSEYGNFPSLSAGWRVSQEKFMQPIDFINDLKLRFSWGKSGNNNIGDYSAIPTLITGAVGQTLYGNYSFGGSSNATAVTGQVPNGLPNPNLQWETSNTYDAGLDATIWHNRINIIFDVYQKKNTNLLLTIPIPAASGTTSQLQNIGAVQNRGLELGIGATIYRTHDFLWTANGNIAFNQNKVVSLGDLGDLINIPNAFGLGYPPFILQKGQPMYEYYAIKSVGILTPDDINNPKVAKLPKQVAGDEKFQDANGDGVIDANDRVHAGQPTPKYTWGVTNFFHYKAFDLSIQVYGQHGGAILSYIARAIDNPSNGLATTLGVWRNRFMDTRQNYNAPRGRIYSTYAIPYTTTDWIYSTDFLRIQNITLGYNLKSILKTGLFSNARVYASMLNWFGWDKYKGGVNPEAQNTNLTNGTYPLPGDYGAIPLSKSAILGVNVSF</sequence>
<feature type="domain" description="TonB-dependent receptor-like beta-barrel" evidence="11">
    <location>
        <begin position="460"/>
        <end position="834"/>
    </location>
</feature>
<keyword evidence="5 9" id="KW-0798">TonB box</keyword>
<keyword evidence="7 8" id="KW-0998">Cell outer membrane</keyword>
<evidence type="ECO:0000256" key="4">
    <source>
        <dbReference type="ARBA" id="ARBA00022692"/>
    </source>
</evidence>
<dbReference type="InterPro" id="IPR023996">
    <property type="entry name" value="TonB-dep_OMP_SusC/RagA"/>
</dbReference>
<dbReference type="InterPro" id="IPR000531">
    <property type="entry name" value="Beta-barrel_TonB"/>
</dbReference>
<organism evidence="13 14">
    <name type="scientific">Puia dinghuensis</name>
    <dbReference type="NCBI Taxonomy" id="1792502"/>
    <lineage>
        <taxon>Bacteria</taxon>
        <taxon>Pseudomonadati</taxon>
        <taxon>Bacteroidota</taxon>
        <taxon>Chitinophagia</taxon>
        <taxon>Chitinophagales</taxon>
        <taxon>Chitinophagaceae</taxon>
        <taxon>Puia</taxon>
    </lineage>
</organism>
<comment type="caution">
    <text evidence="13">The sequence shown here is derived from an EMBL/GenBank/DDBJ whole genome shotgun (WGS) entry which is preliminary data.</text>
</comment>
<feature type="signal peptide" evidence="10">
    <location>
        <begin position="1"/>
        <end position="29"/>
    </location>
</feature>
<evidence type="ECO:0000256" key="10">
    <source>
        <dbReference type="SAM" id="SignalP"/>
    </source>
</evidence>
<evidence type="ECO:0000256" key="7">
    <source>
        <dbReference type="ARBA" id="ARBA00023237"/>
    </source>
</evidence>
<dbReference type="InterPro" id="IPR008969">
    <property type="entry name" value="CarboxyPept-like_regulatory"/>
</dbReference>
<feature type="domain" description="TonB-dependent receptor plug" evidence="12">
    <location>
        <begin position="126"/>
        <end position="246"/>
    </location>
</feature>
<dbReference type="Gene3D" id="2.60.40.1120">
    <property type="entry name" value="Carboxypeptidase-like, regulatory domain"/>
    <property type="match status" value="1"/>
</dbReference>
<dbReference type="AlphaFoldDB" id="A0A8J2XTZ3"/>
<protein>
    <submittedName>
        <fullName evidence="13">SusC/RagA family TonB-linked outer membrane protein</fullName>
    </submittedName>
</protein>
<proteinExistence type="inferred from homology"/>
<evidence type="ECO:0000256" key="9">
    <source>
        <dbReference type="RuleBase" id="RU003357"/>
    </source>
</evidence>
<evidence type="ECO:0000256" key="2">
    <source>
        <dbReference type="ARBA" id="ARBA00022448"/>
    </source>
</evidence>
<dbReference type="Pfam" id="PF00593">
    <property type="entry name" value="TonB_dep_Rec_b-barrel"/>
    <property type="match status" value="1"/>
</dbReference>
<dbReference type="NCBIfam" id="TIGR04057">
    <property type="entry name" value="SusC_RagA_signa"/>
    <property type="match status" value="1"/>
</dbReference>
<reference evidence="13" key="2">
    <citation type="submission" date="2020-09" db="EMBL/GenBank/DDBJ databases">
        <authorList>
            <person name="Sun Q."/>
            <person name="Zhou Y."/>
        </authorList>
    </citation>
    <scope>NUCLEOTIDE SEQUENCE</scope>
    <source>
        <strain evidence="13">CGMCC 1.15448</strain>
    </source>
</reference>
<dbReference type="InterPro" id="IPR012910">
    <property type="entry name" value="Plug_dom"/>
</dbReference>
<dbReference type="InterPro" id="IPR023997">
    <property type="entry name" value="TonB-dep_OMP_SusC/RagA_CS"/>
</dbReference>
<dbReference type="Gene3D" id="2.170.130.10">
    <property type="entry name" value="TonB-dependent receptor, plug domain"/>
    <property type="match status" value="1"/>
</dbReference>
<dbReference type="SUPFAM" id="SSF56935">
    <property type="entry name" value="Porins"/>
    <property type="match status" value="1"/>
</dbReference>
<dbReference type="Pfam" id="PF13715">
    <property type="entry name" value="CarbopepD_reg_2"/>
    <property type="match status" value="1"/>
</dbReference>
<comment type="subcellular location">
    <subcellularLocation>
        <location evidence="1 8">Cell outer membrane</location>
        <topology evidence="1 8">Multi-pass membrane protein</topology>
    </subcellularLocation>
</comment>
<evidence type="ECO:0000313" key="14">
    <source>
        <dbReference type="Proteomes" id="UP000607559"/>
    </source>
</evidence>
<name>A0A8J2XTZ3_9BACT</name>
<dbReference type="PROSITE" id="PS52016">
    <property type="entry name" value="TONB_DEPENDENT_REC_3"/>
    <property type="match status" value="1"/>
</dbReference>
<dbReference type="GO" id="GO:0009279">
    <property type="term" value="C:cell outer membrane"/>
    <property type="evidence" value="ECO:0007669"/>
    <property type="project" value="UniProtKB-SubCell"/>
</dbReference>
<dbReference type="NCBIfam" id="TIGR04056">
    <property type="entry name" value="OMP_RagA_SusC"/>
    <property type="match status" value="1"/>
</dbReference>
<evidence type="ECO:0000313" key="13">
    <source>
        <dbReference type="EMBL" id="GGB21437.1"/>
    </source>
</evidence>